<dbReference type="Pfam" id="PF00117">
    <property type="entry name" value="GATase"/>
    <property type="match status" value="2"/>
</dbReference>
<comment type="caution">
    <text evidence="2">The sequence shown here is derived from an EMBL/GenBank/DDBJ whole genome shotgun (WGS) entry which is preliminary data.</text>
</comment>
<sequence length="241" mass="26944">MLHSSKDRHDNTVRLALLVCGTPIPSILEVHGDYPVIFRGLFQAGLDQLKEQGAIDPSTKLVLEGFDVREGIYPRANEWDAIVISGSASDAYVDIPWVSDLVKYVHEFPRDREAPKVIGVCFGHQIIGRAFGAKVAKNTRGWERIHELHQDIVYDLPKGFSLLASTEHTQVQSMISKDGKIVSLQGHPEFTSPIMKEFITVRTELGVFNQELSSAAMKVVENPLDRVKVAARLLEYLKEDP</sequence>
<feature type="domain" description="Glutamine amidotransferase" evidence="1">
    <location>
        <begin position="148"/>
        <end position="193"/>
    </location>
</feature>
<dbReference type="Proteomes" id="UP000696485">
    <property type="component" value="Unassembled WGS sequence"/>
</dbReference>
<organism evidence="2 3">
    <name type="scientific">Podila minutissima</name>
    <dbReference type="NCBI Taxonomy" id="64525"/>
    <lineage>
        <taxon>Eukaryota</taxon>
        <taxon>Fungi</taxon>
        <taxon>Fungi incertae sedis</taxon>
        <taxon>Mucoromycota</taxon>
        <taxon>Mortierellomycotina</taxon>
        <taxon>Mortierellomycetes</taxon>
        <taxon>Mortierellales</taxon>
        <taxon>Mortierellaceae</taxon>
        <taxon>Podila</taxon>
    </lineage>
</organism>
<dbReference type="InterPro" id="IPR029062">
    <property type="entry name" value="Class_I_gatase-like"/>
</dbReference>
<evidence type="ECO:0000259" key="1">
    <source>
        <dbReference type="Pfam" id="PF00117"/>
    </source>
</evidence>
<keyword evidence="3" id="KW-1185">Reference proteome</keyword>
<dbReference type="GO" id="GO:0005829">
    <property type="term" value="C:cytosol"/>
    <property type="evidence" value="ECO:0007669"/>
    <property type="project" value="TreeGrafter"/>
</dbReference>
<dbReference type="InterPro" id="IPR044992">
    <property type="entry name" value="ChyE-like"/>
</dbReference>
<gene>
    <name evidence="2" type="ORF">BG006_006065</name>
</gene>
<dbReference type="PROSITE" id="PS51273">
    <property type="entry name" value="GATASE_TYPE_1"/>
    <property type="match status" value="1"/>
</dbReference>
<dbReference type="CDD" id="cd01741">
    <property type="entry name" value="GATase1_1"/>
    <property type="match status" value="1"/>
</dbReference>
<reference evidence="2" key="1">
    <citation type="journal article" date="2020" name="Fungal Divers.">
        <title>Resolving the Mortierellaceae phylogeny through synthesis of multi-gene phylogenetics and phylogenomics.</title>
        <authorList>
            <person name="Vandepol N."/>
            <person name="Liber J."/>
            <person name="Desiro A."/>
            <person name="Na H."/>
            <person name="Kennedy M."/>
            <person name="Barry K."/>
            <person name="Grigoriev I.V."/>
            <person name="Miller A.N."/>
            <person name="O'Donnell K."/>
            <person name="Stajich J.E."/>
            <person name="Bonito G."/>
        </authorList>
    </citation>
    <scope>NUCLEOTIDE SEQUENCE</scope>
    <source>
        <strain evidence="2">NVP1</strain>
    </source>
</reference>
<dbReference type="AlphaFoldDB" id="A0A9P5SJ28"/>
<dbReference type="EMBL" id="JAAAUY010000352">
    <property type="protein sequence ID" value="KAF9331058.1"/>
    <property type="molecule type" value="Genomic_DNA"/>
</dbReference>
<evidence type="ECO:0000313" key="2">
    <source>
        <dbReference type="EMBL" id="KAF9331058.1"/>
    </source>
</evidence>
<name>A0A9P5SJ28_9FUNG</name>
<proteinExistence type="predicted"/>
<dbReference type="SUPFAM" id="SSF52317">
    <property type="entry name" value="Class I glutamine amidotransferase-like"/>
    <property type="match status" value="1"/>
</dbReference>
<dbReference type="GO" id="GO:0005634">
    <property type="term" value="C:nucleus"/>
    <property type="evidence" value="ECO:0007669"/>
    <property type="project" value="TreeGrafter"/>
</dbReference>
<protein>
    <recommendedName>
        <fullName evidence="1">Glutamine amidotransferase domain-containing protein</fullName>
    </recommendedName>
</protein>
<accession>A0A9P5SJ28</accession>
<evidence type="ECO:0000313" key="3">
    <source>
        <dbReference type="Proteomes" id="UP000696485"/>
    </source>
</evidence>
<dbReference type="InterPro" id="IPR017926">
    <property type="entry name" value="GATASE"/>
</dbReference>
<dbReference type="PANTHER" id="PTHR42695">
    <property type="entry name" value="GLUTAMINE AMIDOTRANSFERASE YLR126C-RELATED"/>
    <property type="match status" value="1"/>
</dbReference>
<feature type="domain" description="Glutamine amidotransferase" evidence="1">
    <location>
        <begin position="76"/>
        <end position="139"/>
    </location>
</feature>
<dbReference type="Gene3D" id="3.40.50.880">
    <property type="match status" value="1"/>
</dbReference>
<dbReference type="PANTHER" id="PTHR42695:SF5">
    <property type="entry name" value="GLUTAMINE AMIDOTRANSFERASE YLR126C-RELATED"/>
    <property type="match status" value="1"/>
</dbReference>